<name>A0A109UYF4_9SACH</name>
<evidence type="ECO:0000256" key="2">
    <source>
        <dbReference type="ARBA" id="ARBA00007778"/>
    </source>
</evidence>
<dbReference type="GO" id="GO:0097352">
    <property type="term" value="P:autophagosome maturation"/>
    <property type="evidence" value="ECO:0007669"/>
    <property type="project" value="TreeGrafter"/>
</dbReference>
<dbReference type="Gene3D" id="3.10.20.90">
    <property type="entry name" value="Phosphatidylinositol 3-kinase Catalytic Subunit, Chain A, domain 1"/>
    <property type="match status" value="1"/>
</dbReference>
<keyword evidence="6 8" id="KW-0653">Protein transport</keyword>
<evidence type="ECO:0000256" key="3">
    <source>
        <dbReference type="ARBA" id="ARBA00015875"/>
    </source>
</evidence>
<keyword evidence="8" id="KW-0813">Transport</keyword>
<dbReference type="GO" id="GO:0034727">
    <property type="term" value="P:piecemeal microautophagy of the nucleus"/>
    <property type="evidence" value="ECO:0007669"/>
    <property type="project" value="TreeGrafter"/>
</dbReference>
<evidence type="ECO:0000313" key="10">
    <source>
        <dbReference type="EMBL" id="AMD19820.1"/>
    </source>
</evidence>
<dbReference type="OrthoDB" id="10003551at2759"/>
<gene>
    <name evidence="10" type="ORF">AW171_hschr31673</name>
</gene>
<evidence type="ECO:0000256" key="8">
    <source>
        <dbReference type="RuleBase" id="RU361201"/>
    </source>
</evidence>
<evidence type="ECO:0000256" key="5">
    <source>
        <dbReference type="ARBA" id="ARBA00022786"/>
    </source>
</evidence>
<evidence type="ECO:0000313" key="11">
    <source>
        <dbReference type="Proteomes" id="UP000243052"/>
    </source>
</evidence>
<dbReference type="GO" id="GO:0019776">
    <property type="term" value="F:Atg8-family ligase activity"/>
    <property type="evidence" value="ECO:0007669"/>
    <property type="project" value="TreeGrafter"/>
</dbReference>
<dbReference type="InterPro" id="IPR029071">
    <property type="entry name" value="Ubiquitin-like_domsf"/>
</dbReference>
<keyword evidence="11" id="KW-1185">Reference proteome</keyword>
<feature type="region of interest" description="Disordered" evidence="9">
    <location>
        <begin position="88"/>
        <end position="109"/>
    </location>
</feature>
<dbReference type="GO" id="GO:0000045">
    <property type="term" value="P:autophagosome assembly"/>
    <property type="evidence" value="ECO:0007669"/>
    <property type="project" value="InterPro"/>
</dbReference>
<dbReference type="PANTHER" id="PTHR13385:SF0">
    <property type="entry name" value="UBIQUITIN-LIKE PROTEIN ATG12"/>
    <property type="match status" value="1"/>
</dbReference>
<dbReference type="Pfam" id="PF04110">
    <property type="entry name" value="APG12"/>
    <property type="match status" value="1"/>
</dbReference>
<dbReference type="GO" id="GO:0000422">
    <property type="term" value="P:autophagy of mitochondrion"/>
    <property type="evidence" value="ECO:0007669"/>
    <property type="project" value="TreeGrafter"/>
</dbReference>
<dbReference type="CDD" id="cd01612">
    <property type="entry name" value="Ubl_ATG12"/>
    <property type="match status" value="1"/>
</dbReference>
<evidence type="ECO:0000256" key="9">
    <source>
        <dbReference type="SAM" id="MobiDB-lite"/>
    </source>
</evidence>
<dbReference type="EMBL" id="CP014243">
    <property type="protein sequence ID" value="AMD19820.1"/>
    <property type="molecule type" value="Genomic_DNA"/>
</dbReference>
<dbReference type="AlphaFoldDB" id="A0A109UYF4"/>
<dbReference type="SUPFAM" id="SSF54236">
    <property type="entry name" value="Ubiquitin-like"/>
    <property type="match status" value="1"/>
</dbReference>
<comment type="subcellular location">
    <subcellularLocation>
        <location evidence="1 8">Preautophagosomal structure membrane</location>
        <topology evidence="1 8">Peripheral membrane protein</topology>
    </subcellularLocation>
</comment>
<sequence length="200" mass="22103">MSSILESEAESSASQSQCESRSHSLLPSSEYCSQHSLQNRLQEYNEQLNRLQIPSVSEDELPVTASELSLINDRDSQELRQDVPLSTSVYLGGDHSGSPSSVSSPVEEQKSAPYPEKISIRFQSIGSLAQIDPQVCKISSSQAFSVAILFLKRRLRLNEVHCYISNSFAPTPLQNIGQLWSQFKVNDELVVSYCATVAFG</sequence>
<protein>
    <recommendedName>
        <fullName evidence="3 8">Ubiquitin-like protein ATG12</fullName>
    </recommendedName>
</protein>
<accession>A0A109UYF4</accession>
<dbReference type="STRING" id="45286.A0A109UYF4"/>
<dbReference type="GO" id="GO:0015031">
    <property type="term" value="P:protein transport"/>
    <property type="evidence" value="ECO:0007669"/>
    <property type="project" value="UniProtKB-KW"/>
</dbReference>
<dbReference type="GO" id="GO:0034274">
    <property type="term" value="C:Atg12-Atg5-Atg16 complex"/>
    <property type="evidence" value="ECO:0007669"/>
    <property type="project" value="TreeGrafter"/>
</dbReference>
<dbReference type="InterPro" id="IPR007242">
    <property type="entry name" value="Atg12"/>
</dbReference>
<keyword evidence="8" id="KW-0472">Membrane</keyword>
<reference evidence="10 11" key="1">
    <citation type="submission" date="2016-01" db="EMBL/GenBank/DDBJ databases">
        <title>Genome sequence of the yeast Holleya sinecauda.</title>
        <authorList>
            <person name="Dietrich F.S."/>
        </authorList>
    </citation>
    <scope>NUCLEOTIDE SEQUENCE [LARGE SCALE GENOMIC DNA]</scope>
    <source>
        <strain evidence="10 11">ATCC 58844</strain>
    </source>
</reference>
<evidence type="ECO:0000256" key="1">
    <source>
        <dbReference type="ARBA" id="ARBA00004623"/>
    </source>
</evidence>
<comment type="similarity">
    <text evidence="2 8">Belongs to the ATG12 family.</text>
</comment>
<dbReference type="GeneID" id="28723037"/>
<keyword evidence="7 8" id="KW-0072">Autophagy</keyword>
<comment type="subunit">
    <text evidence="8">Forms a conjugate with ATG5.</text>
</comment>
<keyword evidence="5 8" id="KW-0833">Ubl conjugation pathway</keyword>
<dbReference type="GO" id="GO:0000421">
    <property type="term" value="C:autophagosome membrane"/>
    <property type="evidence" value="ECO:0007669"/>
    <property type="project" value="TreeGrafter"/>
</dbReference>
<organism evidence="10 11">
    <name type="scientific">Eremothecium sinecaudum</name>
    <dbReference type="NCBI Taxonomy" id="45286"/>
    <lineage>
        <taxon>Eukaryota</taxon>
        <taxon>Fungi</taxon>
        <taxon>Dikarya</taxon>
        <taxon>Ascomycota</taxon>
        <taxon>Saccharomycotina</taxon>
        <taxon>Saccharomycetes</taxon>
        <taxon>Saccharomycetales</taxon>
        <taxon>Saccharomycetaceae</taxon>
        <taxon>Eremothecium</taxon>
    </lineage>
</organism>
<evidence type="ECO:0000256" key="4">
    <source>
        <dbReference type="ARBA" id="ARBA00022499"/>
    </source>
</evidence>
<dbReference type="Proteomes" id="UP000243052">
    <property type="component" value="Chromosome iii"/>
</dbReference>
<evidence type="ECO:0000256" key="7">
    <source>
        <dbReference type="ARBA" id="ARBA00023006"/>
    </source>
</evidence>
<dbReference type="GO" id="GO:0061723">
    <property type="term" value="P:glycophagy"/>
    <property type="evidence" value="ECO:0007669"/>
    <property type="project" value="TreeGrafter"/>
</dbReference>
<evidence type="ECO:0000256" key="6">
    <source>
        <dbReference type="ARBA" id="ARBA00022927"/>
    </source>
</evidence>
<keyword evidence="4 8" id="KW-1017">Isopeptide bond</keyword>
<feature type="compositionally biased region" description="Low complexity" evidence="9">
    <location>
        <begin position="96"/>
        <end position="106"/>
    </location>
</feature>
<dbReference type="RefSeq" id="XP_017986816.1">
    <property type="nucleotide sequence ID" value="XM_018131296.1"/>
</dbReference>
<dbReference type="GO" id="GO:0034045">
    <property type="term" value="C:phagophore assembly site membrane"/>
    <property type="evidence" value="ECO:0007669"/>
    <property type="project" value="UniProtKB-SubCell"/>
</dbReference>
<dbReference type="PANTHER" id="PTHR13385">
    <property type="entry name" value="AUTOPHAGY PROTEIN 12"/>
    <property type="match status" value="1"/>
</dbReference>
<proteinExistence type="inferred from homology"/>
<feature type="region of interest" description="Disordered" evidence="9">
    <location>
        <begin position="1"/>
        <end position="25"/>
    </location>
</feature>
<comment type="function">
    <text evidence="8">Ubiquitin-like protein involved in cytoplasm to vacuole transport (Cvt), autophagy vesicles formation, mitophagy, and nucleophagy.</text>
</comment>